<protein>
    <submittedName>
        <fullName evidence="3">Uncharacterized protein</fullName>
    </submittedName>
</protein>
<gene>
    <name evidence="3" type="ORF">Rcae01_05473</name>
</gene>
<organism evidence="3 4">
    <name type="scientific">Novipirellula caenicola</name>
    <dbReference type="NCBI Taxonomy" id="1536901"/>
    <lineage>
        <taxon>Bacteria</taxon>
        <taxon>Pseudomonadati</taxon>
        <taxon>Planctomycetota</taxon>
        <taxon>Planctomycetia</taxon>
        <taxon>Pirellulales</taxon>
        <taxon>Pirellulaceae</taxon>
        <taxon>Novipirellula</taxon>
    </lineage>
</organism>
<evidence type="ECO:0000256" key="2">
    <source>
        <dbReference type="SAM" id="Phobius"/>
    </source>
</evidence>
<evidence type="ECO:0000256" key="1">
    <source>
        <dbReference type="SAM" id="MobiDB-lite"/>
    </source>
</evidence>
<feature type="region of interest" description="Disordered" evidence="1">
    <location>
        <begin position="46"/>
        <end position="68"/>
    </location>
</feature>
<sequence>MNASHVLTKPTQSDPKNVKTCWSILRAGSGRIGRLLIAQDALSNRNMIDPNAPASSQSSPQKSPTTWEKYRPHVISAVLLIVLGGIAVAMMSSGGERRRAAEPMEIHNR</sequence>
<keyword evidence="2" id="KW-0812">Transmembrane</keyword>
<accession>A0ABP9VXW0</accession>
<name>A0ABP9VXW0_9BACT</name>
<keyword evidence="2" id="KW-0472">Membrane</keyword>
<keyword evidence="2" id="KW-1133">Transmembrane helix</keyword>
<dbReference type="Proteomes" id="UP001416858">
    <property type="component" value="Unassembled WGS sequence"/>
</dbReference>
<comment type="caution">
    <text evidence="3">The sequence shown here is derived from an EMBL/GenBank/DDBJ whole genome shotgun (WGS) entry which is preliminary data.</text>
</comment>
<proteinExistence type="predicted"/>
<evidence type="ECO:0000313" key="4">
    <source>
        <dbReference type="Proteomes" id="UP001416858"/>
    </source>
</evidence>
<dbReference type="EMBL" id="BAABRO010000018">
    <property type="protein sequence ID" value="GAA5509968.1"/>
    <property type="molecule type" value="Genomic_DNA"/>
</dbReference>
<keyword evidence="4" id="KW-1185">Reference proteome</keyword>
<evidence type="ECO:0000313" key="3">
    <source>
        <dbReference type="EMBL" id="GAA5509968.1"/>
    </source>
</evidence>
<feature type="transmembrane region" description="Helical" evidence="2">
    <location>
        <begin position="73"/>
        <end position="91"/>
    </location>
</feature>
<feature type="compositionally biased region" description="Low complexity" evidence="1">
    <location>
        <begin position="50"/>
        <end position="64"/>
    </location>
</feature>
<reference evidence="3 4" key="1">
    <citation type="submission" date="2024-02" db="EMBL/GenBank/DDBJ databases">
        <title>Rhodopirellula caenicola NBRC 110016.</title>
        <authorList>
            <person name="Ichikawa N."/>
            <person name="Katano-Makiyama Y."/>
            <person name="Hidaka K."/>
        </authorList>
    </citation>
    <scope>NUCLEOTIDE SEQUENCE [LARGE SCALE GENOMIC DNA]</scope>
    <source>
        <strain evidence="3 4">NBRC 110016</strain>
    </source>
</reference>